<sequence length="242" mass="26571">MKQLLHALAIVLLLVNCKSQKEMVTYNTETLKIIPVSPNSFIHVTYLETDDFGKVACNGLVYINNNEAIVFDTPTTSEVSLELIKWIAEVKKSEISAVIINHFHGDCLGGLAAFHELAIPSFASNKTIALAQHNNFTVPQIGFDDAMEVAVGNENVINRYFGEAHTTDNIISYIPSEHLLFGGCLVKSINASKGFTGDANTAQWSTTVQKIKEAYPDVKLIIPGHGKAGDVKLLDYTMELFK</sequence>
<dbReference type="RefSeq" id="WP_084059423.1">
    <property type="nucleotide sequence ID" value="NZ_FWXO01000001.1"/>
</dbReference>
<dbReference type="InterPro" id="IPR050855">
    <property type="entry name" value="NDM-1-like"/>
</dbReference>
<dbReference type="GO" id="GO:0008270">
    <property type="term" value="F:zinc ion binding"/>
    <property type="evidence" value="ECO:0007669"/>
    <property type="project" value="InterPro"/>
</dbReference>
<evidence type="ECO:0000256" key="9">
    <source>
        <dbReference type="ARBA" id="ARBA00022764"/>
    </source>
</evidence>
<comment type="subcellular location">
    <subcellularLocation>
        <location evidence="3">Periplasm</location>
    </subcellularLocation>
</comment>
<feature type="domain" description="Metallo-beta-lactamase" evidence="13">
    <location>
        <begin position="56"/>
        <end position="225"/>
    </location>
</feature>
<accession>A0A1W1Y9J3</accession>
<evidence type="ECO:0000313" key="15">
    <source>
        <dbReference type="Proteomes" id="UP000192360"/>
    </source>
</evidence>
<evidence type="ECO:0000256" key="11">
    <source>
        <dbReference type="ARBA" id="ARBA00022833"/>
    </source>
</evidence>
<evidence type="ECO:0000256" key="6">
    <source>
        <dbReference type="ARBA" id="ARBA00012865"/>
    </source>
</evidence>
<evidence type="ECO:0000256" key="5">
    <source>
        <dbReference type="ARBA" id="ARBA00011245"/>
    </source>
</evidence>
<dbReference type="GO" id="GO:0042597">
    <property type="term" value="C:periplasmic space"/>
    <property type="evidence" value="ECO:0007669"/>
    <property type="project" value="UniProtKB-SubCell"/>
</dbReference>
<dbReference type="InterPro" id="IPR001279">
    <property type="entry name" value="Metallo-B-lactamas"/>
</dbReference>
<comment type="cofactor">
    <cofactor evidence="2">
        <name>Zn(2+)</name>
        <dbReference type="ChEBI" id="CHEBI:29105"/>
    </cofactor>
</comment>
<dbReference type="PANTHER" id="PTHR42951:SF4">
    <property type="entry name" value="ACYL-COENZYME A THIOESTERASE MBLAC2"/>
    <property type="match status" value="1"/>
</dbReference>
<dbReference type="GO" id="GO:0046677">
    <property type="term" value="P:response to antibiotic"/>
    <property type="evidence" value="ECO:0007669"/>
    <property type="project" value="UniProtKB-KW"/>
</dbReference>
<keyword evidence="11" id="KW-0862">Zinc</keyword>
<dbReference type="InterPro" id="IPR001018">
    <property type="entry name" value="Beta-lactamase_class-B_CS"/>
</dbReference>
<dbReference type="SUPFAM" id="SSF56281">
    <property type="entry name" value="Metallo-hydrolase/oxidoreductase"/>
    <property type="match status" value="1"/>
</dbReference>
<dbReference type="SMART" id="SM00849">
    <property type="entry name" value="Lactamase_B"/>
    <property type="match status" value="1"/>
</dbReference>
<dbReference type="GO" id="GO:0008800">
    <property type="term" value="F:beta-lactamase activity"/>
    <property type="evidence" value="ECO:0007669"/>
    <property type="project" value="UniProtKB-EC"/>
</dbReference>
<evidence type="ECO:0000256" key="12">
    <source>
        <dbReference type="ARBA" id="ARBA00023251"/>
    </source>
</evidence>
<dbReference type="STRING" id="504486.SAMN05660703_0181"/>
<protein>
    <recommendedName>
        <fullName evidence="6">beta-lactamase</fullName>
        <ecNumber evidence="6">3.5.2.6</ecNumber>
    </recommendedName>
</protein>
<reference evidence="14 15" key="1">
    <citation type="submission" date="2017-04" db="EMBL/GenBank/DDBJ databases">
        <authorList>
            <person name="Afonso C.L."/>
            <person name="Miller P.J."/>
            <person name="Scott M.A."/>
            <person name="Spackman E."/>
            <person name="Goraichik I."/>
            <person name="Dimitrov K.M."/>
            <person name="Suarez D.L."/>
            <person name="Swayne D.E."/>
        </authorList>
    </citation>
    <scope>NUCLEOTIDE SEQUENCE [LARGE SCALE GENOMIC DNA]</scope>
    <source>
        <strain evidence="14 15">DSM 21164</strain>
    </source>
</reference>
<evidence type="ECO:0000256" key="8">
    <source>
        <dbReference type="ARBA" id="ARBA00022729"/>
    </source>
</evidence>
<proteinExistence type="inferred from homology"/>
<evidence type="ECO:0000256" key="7">
    <source>
        <dbReference type="ARBA" id="ARBA00022723"/>
    </source>
</evidence>
<dbReference type="AlphaFoldDB" id="A0A1W1Y9J3"/>
<keyword evidence="12" id="KW-0046">Antibiotic resistance</keyword>
<dbReference type="EMBL" id="FWXO01000001">
    <property type="protein sequence ID" value="SMC32815.1"/>
    <property type="molecule type" value="Genomic_DNA"/>
</dbReference>
<dbReference type="InterPro" id="IPR058199">
    <property type="entry name" value="BlaB//VIM/IMP-1"/>
</dbReference>
<comment type="subunit">
    <text evidence="5">Monomer.</text>
</comment>
<organism evidence="14 15">
    <name type="scientific">Cellulophaga tyrosinoxydans</name>
    <dbReference type="NCBI Taxonomy" id="504486"/>
    <lineage>
        <taxon>Bacteria</taxon>
        <taxon>Pseudomonadati</taxon>
        <taxon>Bacteroidota</taxon>
        <taxon>Flavobacteriia</taxon>
        <taxon>Flavobacteriales</taxon>
        <taxon>Flavobacteriaceae</taxon>
        <taxon>Cellulophaga</taxon>
    </lineage>
</organism>
<evidence type="ECO:0000256" key="3">
    <source>
        <dbReference type="ARBA" id="ARBA00004418"/>
    </source>
</evidence>
<dbReference type="CDD" id="cd16302">
    <property type="entry name" value="CcrA-like_MBL-B1"/>
    <property type="match status" value="1"/>
</dbReference>
<keyword evidence="15" id="KW-1185">Reference proteome</keyword>
<dbReference type="EC" id="3.5.2.6" evidence="6"/>
<evidence type="ECO:0000256" key="4">
    <source>
        <dbReference type="ARBA" id="ARBA00005250"/>
    </source>
</evidence>
<dbReference type="NCBIfam" id="NF033088">
    <property type="entry name" value="bla_subclass_B1"/>
    <property type="match status" value="1"/>
</dbReference>
<gene>
    <name evidence="14" type="ORF">SAMN05660703_0181</name>
</gene>
<keyword evidence="10" id="KW-0378">Hydrolase</keyword>
<dbReference type="InterPro" id="IPR036866">
    <property type="entry name" value="RibonucZ/Hydroxyglut_hydro"/>
</dbReference>
<keyword evidence="8" id="KW-0732">Signal</keyword>
<dbReference type="OrthoDB" id="9769598at2"/>
<evidence type="ECO:0000256" key="2">
    <source>
        <dbReference type="ARBA" id="ARBA00001947"/>
    </source>
</evidence>
<dbReference type="GO" id="GO:0017001">
    <property type="term" value="P:antibiotic catabolic process"/>
    <property type="evidence" value="ECO:0007669"/>
    <property type="project" value="InterPro"/>
</dbReference>
<evidence type="ECO:0000256" key="10">
    <source>
        <dbReference type="ARBA" id="ARBA00022801"/>
    </source>
</evidence>
<keyword evidence="7" id="KW-0479">Metal-binding</keyword>
<comment type="catalytic activity">
    <reaction evidence="1">
        <text>a beta-lactam + H2O = a substituted beta-amino acid</text>
        <dbReference type="Rhea" id="RHEA:20401"/>
        <dbReference type="ChEBI" id="CHEBI:15377"/>
        <dbReference type="ChEBI" id="CHEBI:35627"/>
        <dbReference type="ChEBI" id="CHEBI:140347"/>
        <dbReference type="EC" id="3.5.2.6"/>
    </reaction>
</comment>
<evidence type="ECO:0000259" key="13">
    <source>
        <dbReference type="SMART" id="SM00849"/>
    </source>
</evidence>
<dbReference type="PROSITE" id="PS00744">
    <property type="entry name" value="BETA_LACTAMASE_B_2"/>
    <property type="match status" value="1"/>
</dbReference>
<name>A0A1W1Y9J3_9FLAO</name>
<dbReference type="Pfam" id="PF00753">
    <property type="entry name" value="Lactamase_B"/>
    <property type="match status" value="1"/>
</dbReference>
<evidence type="ECO:0000256" key="1">
    <source>
        <dbReference type="ARBA" id="ARBA00001526"/>
    </source>
</evidence>
<evidence type="ECO:0000313" key="14">
    <source>
        <dbReference type="EMBL" id="SMC32815.1"/>
    </source>
</evidence>
<comment type="similarity">
    <text evidence="4">Belongs to the metallo-beta-lactamase superfamily. Class-B beta-lactamase family.</text>
</comment>
<dbReference type="Gene3D" id="3.60.15.10">
    <property type="entry name" value="Ribonuclease Z/Hydroxyacylglutathione hydrolase-like"/>
    <property type="match status" value="1"/>
</dbReference>
<keyword evidence="9" id="KW-0574">Periplasm</keyword>
<dbReference type="Proteomes" id="UP000192360">
    <property type="component" value="Unassembled WGS sequence"/>
</dbReference>
<dbReference type="PANTHER" id="PTHR42951">
    <property type="entry name" value="METALLO-BETA-LACTAMASE DOMAIN-CONTAINING"/>
    <property type="match status" value="1"/>
</dbReference>